<name>A0A0N4Y0G8_NIPBR</name>
<gene>
    <name evidence="2" type="ORF">NBR_LOCUS9019</name>
</gene>
<protein>
    <submittedName>
        <fullName evidence="4">UAE_UbL domain-containing protein</fullName>
    </submittedName>
</protein>
<evidence type="ECO:0000256" key="1">
    <source>
        <dbReference type="SAM" id="MobiDB-lite"/>
    </source>
</evidence>
<dbReference type="WBParaSite" id="NBR_0000901801-mRNA-1">
    <property type="protein sequence ID" value="NBR_0000901801-mRNA-1"/>
    <property type="gene ID" value="NBR_0000901801"/>
</dbReference>
<feature type="region of interest" description="Disordered" evidence="1">
    <location>
        <begin position="62"/>
        <end position="90"/>
    </location>
</feature>
<sequence length="134" mass="14801">MLGMMNSPADGVEFYATNESLRNGISAEDLKTFTEDVESGGVMALWGNVLLRGAVRTHMNVEALTEGKKEKKEKKQSQSDEEEANEEQTKPVYIQIISPCRLPIMSYARRSILGAVVVVQLAGVKSIRRSGIDR</sequence>
<dbReference type="STRING" id="27835.A0A0N4Y0G8"/>
<accession>A0A0N4Y0G8</accession>
<dbReference type="EMBL" id="UYSL01020078">
    <property type="protein sequence ID" value="VDL72608.1"/>
    <property type="molecule type" value="Genomic_DNA"/>
</dbReference>
<dbReference type="Proteomes" id="UP000271162">
    <property type="component" value="Unassembled WGS sequence"/>
</dbReference>
<keyword evidence="3" id="KW-1185">Reference proteome</keyword>
<evidence type="ECO:0000313" key="2">
    <source>
        <dbReference type="EMBL" id="VDL72608.1"/>
    </source>
</evidence>
<evidence type="ECO:0000313" key="3">
    <source>
        <dbReference type="Proteomes" id="UP000271162"/>
    </source>
</evidence>
<dbReference type="AlphaFoldDB" id="A0A0N4Y0G8"/>
<evidence type="ECO:0000313" key="4">
    <source>
        <dbReference type="WBParaSite" id="NBR_0000901801-mRNA-1"/>
    </source>
</evidence>
<reference evidence="2 3" key="2">
    <citation type="submission" date="2018-11" db="EMBL/GenBank/DDBJ databases">
        <authorList>
            <consortium name="Pathogen Informatics"/>
        </authorList>
    </citation>
    <scope>NUCLEOTIDE SEQUENCE [LARGE SCALE GENOMIC DNA]</scope>
</reference>
<proteinExistence type="predicted"/>
<feature type="compositionally biased region" description="Basic and acidic residues" evidence="1">
    <location>
        <begin position="65"/>
        <end position="78"/>
    </location>
</feature>
<organism evidence="4">
    <name type="scientific">Nippostrongylus brasiliensis</name>
    <name type="common">Rat hookworm</name>
    <dbReference type="NCBI Taxonomy" id="27835"/>
    <lineage>
        <taxon>Eukaryota</taxon>
        <taxon>Metazoa</taxon>
        <taxon>Ecdysozoa</taxon>
        <taxon>Nematoda</taxon>
        <taxon>Chromadorea</taxon>
        <taxon>Rhabditida</taxon>
        <taxon>Rhabditina</taxon>
        <taxon>Rhabditomorpha</taxon>
        <taxon>Strongyloidea</taxon>
        <taxon>Heligmosomidae</taxon>
        <taxon>Nippostrongylus</taxon>
    </lineage>
</organism>
<reference evidence="4" key="1">
    <citation type="submission" date="2017-02" db="UniProtKB">
        <authorList>
            <consortium name="WormBaseParasite"/>
        </authorList>
    </citation>
    <scope>IDENTIFICATION</scope>
</reference>